<reference evidence="3" key="1">
    <citation type="journal article" date="2021" name="Genome Biol. Evol.">
        <title>The assembled and annotated genome of the fairy-ring fungus Marasmius oreades.</title>
        <authorList>
            <person name="Hiltunen M."/>
            <person name="Ament-Velasquez S.L."/>
            <person name="Johannesson H."/>
        </authorList>
    </citation>
    <scope>NUCLEOTIDE SEQUENCE</scope>
    <source>
        <strain evidence="3">03SP1</strain>
    </source>
</reference>
<feature type="transmembrane region" description="Helical" evidence="1">
    <location>
        <begin position="283"/>
        <end position="307"/>
    </location>
</feature>
<dbReference type="OrthoDB" id="3350812at2759"/>
<keyword evidence="1" id="KW-0812">Transmembrane</keyword>
<dbReference type="KEGG" id="more:E1B28_010989"/>
<dbReference type="AlphaFoldDB" id="A0A9P7RT42"/>
<keyword evidence="1" id="KW-1133">Transmembrane helix</keyword>
<evidence type="ECO:0000259" key="2">
    <source>
        <dbReference type="Pfam" id="PF20151"/>
    </source>
</evidence>
<protein>
    <recommendedName>
        <fullName evidence="2">DUF6533 domain-containing protein</fullName>
    </recommendedName>
</protein>
<name>A0A9P7RT42_9AGAR</name>
<comment type="caution">
    <text evidence="3">The sequence shown here is derived from an EMBL/GenBank/DDBJ whole genome shotgun (WGS) entry which is preliminary data.</text>
</comment>
<organism evidence="3 4">
    <name type="scientific">Marasmius oreades</name>
    <name type="common">fairy-ring Marasmius</name>
    <dbReference type="NCBI Taxonomy" id="181124"/>
    <lineage>
        <taxon>Eukaryota</taxon>
        <taxon>Fungi</taxon>
        <taxon>Dikarya</taxon>
        <taxon>Basidiomycota</taxon>
        <taxon>Agaricomycotina</taxon>
        <taxon>Agaricomycetes</taxon>
        <taxon>Agaricomycetidae</taxon>
        <taxon>Agaricales</taxon>
        <taxon>Marasmiineae</taxon>
        <taxon>Marasmiaceae</taxon>
        <taxon>Marasmius</taxon>
    </lineage>
</organism>
<dbReference type="GeneID" id="66080064"/>
<keyword evidence="1" id="KW-0472">Membrane</keyword>
<evidence type="ECO:0000313" key="4">
    <source>
        <dbReference type="Proteomes" id="UP001049176"/>
    </source>
</evidence>
<accession>A0A9P7RT42</accession>
<feature type="transmembrane region" description="Helical" evidence="1">
    <location>
        <begin position="206"/>
        <end position="228"/>
    </location>
</feature>
<dbReference type="InterPro" id="IPR045340">
    <property type="entry name" value="DUF6533"/>
</dbReference>
<sequence length="427" mass="48295">MLSHRAFGFDYRAFIAAYQSISDIISPLLRGTVFLRRHREQRVLDVREIVSLCAGCCLALFDPAVVIISRWQTFHYGGRLCVDLEPSNDSQLVSKKLDGPKFHRNDIGHSSHEFDDAGKIVIQKIVRAIDHHQLVAVIFNATLLVYDVIVNLPVEIEHIWMRKWSPLTVLYILQRYLPFFDVTGLAFHHNFGANLSPRYCTLNYKITGWSFVGGVMLSEIVLTLRLWAVWERSIPVGIGLLLFFLACWVPCFVVLTRFLNAMEFATLPFPDIRGCFIAGGSDILYLCWVLLMVYETGTLVMILIPGVAAYQRGGRSELVRAVYQDGVIYYAFILLISTINVIVIHIVPADLIHLLSSFERVLHSLLTSRAVLHIRQIALQHATTTQTMSNIQFTTRDEHGTLSSFVSEQTFRTVQAVEGGVNSIPVE</sequence>
<dbReference type="Proteomes" id="UP001049176">
    <property type="component" value="Chromosome 7"/>
</dbReference>
<dbReference type="EMBL" id="CM032187">
    <property type="protein sequence ID" value="KAG7089291.1"/>
    <property type="molecule type" value="Genomic_DNA"/>
</dbReference>
<feature type="domain" description="DUF6533" evidence="2">
    <location>
        <begin position="141"/>
        <end position="180"/>
    </location>
</feature>
<feature type="transmembrane region" description="Helical" evidence="1">
    <location>
        <begin position="327"/>
        <end position="347"/>
    </location>
</feature>
<proteinExistence type="predicted"/>
<evidence type="ECO:0000256" key="1">
    <source>
        <dbReference type="SAM" id="Phobius"/>
    </source>
</evidence>
<keyword evidence="4" id="KW-1185">Reference proteome</keyword>
<dbReference type="RefSeq" id="XP_043005761.1">
    <property type="nucleotide sequence ID" value="XM_043155977.1"/>
</dbReference>
<gene>
    <name evidence="3" type="ORF">E1B28_010989</name>
</gene>
<feature type="transmembrane region" description="Helical" evidence="1">
    <location>
        <begin position="234"/>
        <end position="255"/>
    </location>
</feature>
<evidence type="ECO:0000313" key="3">
    <source>
        <dbReference type="EMBL" id="KAG7089291.1"/>
    </source>
</evidence>
<dbReference type="Pfam" id="PF20151">
    <property type="entry name" value="DUF6533"/>
    <property type="match status" value="1"/>
</dbReference>